<reference evidence="2" key="1">
    <citation type="journal article" date="2014" name="Proc. Natl. Acad. Sci. U.S.A.">
        <title>Extensive sampling of basidiomycete genomes demonstrates inadequacy of the white-rot/brown-rot paradigm for wood decay fungi.</title>
        <authorList>
            <person name="Riley R."/>
            <person name="Salamov A.A."/>
            <person name="Brown D.W."/>
            <person name="Nagy L.G."/>
            <person name="Floudas D."/>
            <person name="Held B.W."/>
            <person name="Levasseur A."/>
            <person name="Lombard V."/>
            <person name="Morin E."/>
            <person name="Otillar R."/>
            <person name="Lindquist E.A."/>
            <person name="Sun H."/>
            <person name="LaButti K.M."/>
            <person name="Schmutz J."/>
            <person name="Jabbour D."/>
            <person name="Luo H."/>
            <person name="Baker S.E."/>
            <person name="Pisabarro A.G."/>
            <person name="Walton J.D."/>
            <person name="Blanchette R.A."/>
            <person name="Henrissat B."/>
            <person name="Martin F."/>
            <person name="Cullen D."/>
            <person name="Hibbett D.S."/>
            <person name="Grigoriev I.V."/>
        </authorList>
    </citation>
    <scope>NUCLEOTIDE SEQUENCE [LARGE SCALE GENOMIC DNA]</scope>
    <source>
        <strain evidence="2">FD-172 SS1</strain>
    </source>
</reference>
<accession>A0A067MIW9</accession>
<gene>
    <name evidence="1" type="ORF">BOTBODRAFT_173958</name>
</gene>
<dbReference type="OrthoDB" id="3237742at2759"/>
<protein>
    <submittedName>
        <fullName evidence="1">Uncharacterized protein</fullName>
    </submittedName>
</protein>
<dbReference type="InParanoid" id="A0A067MIW9"/>
<dbReference type="InterPro" id="IPR032675">
    <property type="entry name" value="LRR_dom_sf"/>
</dbReference>
<name>A0A067MIW9_BOTB1</name>
<proteinExistence type="predicted"/>
<evidence type="ECO:0000313" key="1">
    <source>
        <dbReference type="EMBL" id="KDQ15479.1"/>
    </source>
</evidence>
<dbReference type="AlphaFoldDB" id="A0A067MIW9"/>
<dbReference type="Gene3D" id="3.80.10.10">
    <property type="entry name" value="Ribonuclease Inhibitor"/>
    <property type="match status" value="1"/>
</dbReference>
<evidence type="ECO:0000313" key="2">
    <source>
        <dbReference type="Proteomes" id="UP000027195"/>
    </source>
</evidence>
<dbReference type="EMBL" id="KL198032">
    <property type="protein sequence ID" value="KDQ15479.1"/>
    <property type="molecule type" value="Genomic_DNA"/>
</dbReference>
<dbReference type="SUPFAM" id="SSF52047">
    <property type="entry name" value="RNI-like"/>
    <property type="match status" value="1"/>
</dbReference>
<dbReference type="STRING" id="930990.A0A067MIW9"/>
<dbReference type="HOGENOM" id="CLU_811300_0_0_1"/>
<sequence length="342" mass="38303">METVCDVIQHHSINSITCDVHQGPPSLPFELLEEVAKQALSAASAEGKAQWQTAAGFGFANHMFRKAFLPAWFRSFRVREAKDWELAASIPNFYYWVRELACHSYHAILPTHVSLFANFIGLRRVQIDIHRHYPSNPTCLGVFHDLTRTLPPSVQSLDYTFDSASQLQAAIPMAARLTNLRRLSLNCCKLTCHGRGFQALAGRDRFLAQLHISDKYGDTISKELAPLKSLQSLTVGAFLGPRSTVQVHATLHCALFPGFRIIAPGSECHLTSDVCMECDDFFGTRTLQNEMAASKTLAEALPALQNVRWSSWFTHRKDGFNSFTIDRSDPAVGIVVRKHFEK</sequence>
<keyword evidence="2" id="KW-1185">Reference proteome</keyword>
<organism evidence="1 2">
    <name type="scientific">Botryobasidium botryosum (strain FD-172 SS1)</name>
    <dbReference type="NCBI Taxonomy" id="930990"/>
    <lineage>
        <taxon>Eukaryota</taxon>
        <taxon>Fungi</taxon>
        <taxon>Dikarya</taxon>
        <taxon>Basidiomycota</taxon>
        <taxon>Agaricomycotina</taxon>
        <taxon>Agaricomycetes</taxon>
        <taxon>Cantharellales</taxon>
        <taxon>Botryobasidiaceae</taxon>
        <taxon>Botryobasidium</taxon>
    </lineage>
</organism>
<dbReference type="Proteomes" id="UP000027195">
    <property type="component" value="Unassembled WGS sequence"/>
</dbReference>